<evidence type="ECO:0000256" key="1">
    <source>
        <dbReference type="SAM" id="Coils"/>
    </source>
</evidence>
<dbReference type="Proteomes" id="UP000887116">
    <property type="component" value="Unassembled WGS sequence"/>
</dbReference>
<evidence type="ECO:0000313" key="2">
    <source>
        <dbReference type="EMBL" id="GFQ86170.1"/>
    </source>
</evidence>
<proteinExistence type="predicted"/>
<name>A0A8X6FPB1_TRICU</name>
<dbReference type="OrthoDB" id="2132119at2759"/>
<gene>
    <name evidence="2" type="primary">PPFIA2</name>
    <name evidence="2" type="ORF">TNCT_16481</name>
</gene>
<sequence length="144" mass="16642">MMCDVMPTIAEDSLGQRGGQFAADEANFEQLMVNILDERDKLLETLRDTQENLANTHIKINDLSKERDSLQRQLQANLPQDHCQHLHFYGHNEDWQWSPEDQYNHYTYLTSSSTSQEPLDYSIGSSMFFSGEEMLIAPLTNENL</sequence>
<dbReference type="AlphaFoldDB" id="A0A8X6FPB1"/>
<feature type="coiled-coil region" evidence="1">
    <location>
        <begin position="32"/>
        <end position="73"/>
    </location>
</feature>
<organism evidence="2 3">
    <name type="scientific">Trichonephila clavata</name>
    <name type="common">Joro spider</name>
    <name type="synonym">Nephila clavata</name>
    <dbReference type="NCBI Taxonomy" id="2740835"/>
    <lineage>
        <taxon>Eukaryota</taxon>
        <taxon>Metazoa</taxon>
        <taxon>Ecdysozoa</taxon>
        <taxon>Arthropoda</taxon>
        <taxon>Chelicerata</taxon>
        <taxon>Arachnida</taxon>
        <taxon>Araneae</taxon>
        <taxon>Araneomorphae</taxon>
        <taxon>Entelegynae</taxon>
        <taxon>Araneoidea</taxon>
        <taxon>Nephilidae</taxon>
        <taxon>Trichonephila</taxon>
    </lineage>
</organism>
<reference evidence="2" key="1">
    <citation type="submission" date="2020-07" db="EMBL/GenBank/DDBJ databases">
        <title>Multicomponent nature underlies the extraordinary mechanical properties of spider dragline silk.</title>
        <authorList>
            <person name="Kono N."/>
            <person name="Nakamura H."/>
            <person name="Mori M."/>
            <person name="Yoshida Y."/>
            <person name="Ohtoshi R."/>
            <person name="Malay A.D."/>
            <person name="Moran D.A.P."/>
            <person name="Tomita M."/>
            <person name="Numata K."/>
            <person name="Arakawa K."/>
        </authorList>
    </citation>
    <scope>NUCLEOTIDE SEQUENCE</scope>
</reference>
<comment type="caution">
    <text evidence="2">The sequence shown here is derived from an EMBL/GenBank/DDBJ whole genome shotgun (WGS) entry which is preliminary data.</text>
</comment>
<evidence type="ECO:0000313" key="3">
    <source>
        <dbReference type="Proteomes" id="UP000887116"/>
    </source>
</evidence>
<accession>A0A8X6FPB1</accession>
<dbReference type="EMBL" id="BMAO01032984">
    <property type="protein sequence ID" value="GFQ86170.1"/>
    <property type="molecule type" value="Genomic_DNA"/>
</dbReference>
<keyword evidence="3" id="KW-1185">Reference proteome</keyword>
<keyword evidence="1" id="KW-0175">Coiled coil</keyword>
<protein>
    <submittedName>
        <fullName evidence="2">Liprin-alpha-2</fullName>
    </submittedName>
</protein>